<reference evidence="2 3" key="1">
    <citation type="journal article" date="2019" name="Commun. Biol.">
        <title>The bagworm genome reveals a unique fibroin gene that provides high tensile strength.</title>
        <authorList>
            <person name="Kono N."/>
            <person name="Nakamura H."/>
            <person name="Ohtoshi R."/>
            <person name="Tomita M."/>
            <person name="Numata K."/>
            <person name="Arakawa K."/>
        </authorList>
    </citation>
    <scope>NUCLEOTIDE SEQUENCE [LARGE SCALE GENOMIC DNA]</scope>
</reference>
<gene>
    <name evidence="2" type="ORF">EVAR_56756_1</name>
</gene>
<name>A0A4C1XQ78_EUMVA</name>
<evidence type="ECO:0000313" key="3">
    <source>
        <dbReference type="Proteomes" id="UP000299102"/>
    </source>
</evidence>
<dbReference type="AlphaFoldDB" id="A0A4C1XQ78"/>
<feature type="region of interest" description="Disordered" evidence="1">
    <location>
        <begin position="95"/>
        <end position="124"/>
    </location>
</feature>
<dbReference type="EMBL" id="BGZK01000907">
    <property type="protein sequence ID" value="GBP64724.1"/>
    <property type="molecule type" value="Genomic_DNA"/>
</dbReference>
<organism evidence="2 3">
    <name type="scientific">Eumeta variegata</name>
    <name type="common">Bagworm moth</name>
    <name type="synonym">Eumeta japonica</name>
    <dbReference type="NCBI Taxonomy" id="151549"/>
    <lineage>
        <taxon>Eukaryota</taxon>
        <taxon>Metazoa</taxon>
        <taxon>Ecdysozoa</taxon>
        <taxon>Arthropoda</taxon>
        <taxon>Hexapoda</taxon>
        <taxon>Insecta</taxon>
        <taxon>Pterygota</taxon>
        <taxon>Neoptera</taxon>
        <taxon>Endopterygota</taxon>
        <taxon>Lepidoptera</taxon>
        <taxon>Glossata</taxon>
        <taxon>Ditrysia</taxon>
        <taxon>Tineoidea</taxon>
        <taxon>Psychidae</taxon>
        <taxon>Oiketicinae</taxon>
        <taxon>Eumeta</taxon>
    </lineage>
</organism>
<dbReference type="Proteomes" id="UP000299102">
    <property type="component" value="Unassembled WGS sequence"/>
</dbReference>
<feature type="region of interest" description="Disordered" evidence="1">
    <location>
        <begin position="230"/>
        <end position="279"/>
    </location>
</feature>
<keyword evidence="3" id="KW-1185">Reference proteome</keyword>
<feature type="compositionally biased region" description="Basic and acidic residues" evidence="1">
    <location>
        <begin position="270"/>
        <end position="279"/>
    </location>
</feature>
<sequence>MNSPHAGHGRATTRCPQQLRVAEARTLVRRGSSPQAYVPDSFSIAERFLLINQIDSDGRPPCPRPSARLGQLSPFGTVTTMRYRFLDRREKLQAGNGFHTPRPATGSPCQKCQPVDRPNDFSGETSSRIRAISNKVFTSTLVCGCGCRLATRDKAERSAVARGAAGALNVHDLIACIVSEVSGGLLPSIIRFPLHQPPSIRYPISPKDTSDVLVTPFEVLSVYGRRRSAQASAKARSRRGAGAPQLSQGRAQTLPKARPTASAGANNGRKLYEMNRHLT</sequence>
<accession>A0A4C1XQ78</accession>
<comment type="caution">
    <text evidence="2">The sequence shown here is derived from an EMBL/GenBank/DDBJ whole genome shotgun (WGS) entry which is preliminary data.</text>
</comment>
<evidence type="ECO:0000313" key="2">
    <source>
        <dbReference type="EMBL" id="GBP64724.1"/>
    </source>
</evidence>
<proteinExistence type="predicted"/>
<protein>
    <submittedName>
        <fullName evidence="2">Uncharacterized protein</fullName>
    </submittedName>
</protein>
<evidence type="ECO:0000256" key="1">
    <source>
        <dbReference type="SAM" id="MobiDB-lite"/>
    </source>
</evidence>